<dbReference type="PROSITE" id="PS50853">
    <property type="entry name" value="FN3"/>
    <property type="match status" value="1"/>
</dbReference>
<dbReference type="InterPro" id="IPR013783">
    <property type="entry name" value="Ig-like_fold"/>
</dbReference>
<organism evidence="6 7">
    <name type="scientific">Pelomonas margarita</name>
    <dbReference type="NCBI Taxonomy" id="3299031"/>
    <lineage>
        <taxon>Bacteria</taxon>
        <taxon>Pseudomonadati</taxon>
        <taxon>Pseudomonadota</taxon>
        <taxon>Betaproteobacteria</taxon>
        <taxon>Burkholderiales</taxon>
        <taxon>Sphaerotilaceae</taxon>
        <taxon>Roseateles</taxon>
    </lineage>
</organism>
<feature type="domain" description="Fibronectin type-III" evidence="4">
    <location>
        <begin position="647"/>
        <end position="739"/>
    </location>
</feature>
<feature type="domain" description="CBM6" evidence="5">
    <location>
        <begin position="743"/>
        <end position="864"/>
    </location>
</feature>
<keyword evidence="2" id="KW-0378">Hydrolase</keyword>
<accession>A0ABW7FPJ8</accession>
<keyword evidence="7" id="KW-1185">Reference proteome</keyword>
<sequence length="866" mass="92632">MYQEDFIKGAAGHLGRASRGMRRTGLGALIGAALLAGCGGSGGGTEAATPALPTPTPTPPPAGLTLLKTSGTQWVDADGKQVLLKGTNLGNWLVQEFWMMGQGGNGVTDQCTLEAKLTERFGFDEKERLIKLFRDSWLTERDWDQMKAFGFNVVRLPILWSVIEDEKKPKTLRADAWKYLDWSIAEAKKRGMYVILDLHGAHGGQTPNDHTGCSGQNKYWTDTDAQERTRWVWQQIATKYKDEPVVAAYDPLNEPWGSTAEAMVTRVEDLYKTIRAIDPKHIVLLPSHYGSIDAYGDPTAKGMTNVAFEIHPYPGLFGDRPGDSHYKVHRDWLRCGPTGTTGVCAYDKQVSALKVPMLVGEFQPWQGAGLDLGGQMGRATYDTYAKYGWASTSWAYKVVSAAGGSGKGTWGMVTNAPNTNLDTGVGMVTKASTWDCAGWNSSFANACATKAPTIKVGGTGPKTYYFVIKTGALGGSNPDVSFDKISLVDTTSNAELIASGGFGSATGWTPLTISGALQLDFNYTGADKAPTGSDGAMLRVTRPAGSTGEVNGGIYQAITLQGGRSYTLSGLFRDNGSANTWAEMYLVDTVPVTGKDIVDMTGKVDFATATVAQIETLFKGYATQAYEVHSGLSQWMTSATAPEVYQLPERPAGLKLTEGAGGNALSWTASTDAKVTGYSVYRATSAAGSYARLTDKVSTASYTDTSATPGTTYYYVVTALTAVNESYDSEPISTTIAHVPVPATLQAENFTAMSGVQLENSSDTGGGQNVGHFDPDDYIEFKISVATAGNFTLDYRLATAAGSTGFEVWVDGAKVLNAMAVPNTGGWQTWVTQTSAAFPLSAGNHTLRLKSVGKEWNLNWLKVNAQ</sequence>
<evidence type="ECO:0000256" key="2">
    <source>
        <dbReference type="ARBA" id="ARBA00022801"/>
    </source>
</evidence>
<dbReference type="InterPro" id="IPR036116">
    <property type="entry name" value="FN3_sf"/>
</dbReference>
<dbReference type="Gene3D" id="2.60.40.10">
    <property type="entry name" value="Immunoglobulins"/>
    <property type="match status" value="1"/>
</dbReference>
<proteinExistence type="predicted"/>
<evidence type="ECO:0000259" key="5">
    <source>
        <dbReference type="PROSITE" id="PS51175"/>
    </source>
</evidence>
<dbReference type="InterPro" id="IPR050386">
    <property type="entry name" value="Glycosyl_hydrolase_5"/>
</dbReference>
<dbReference type="InterPro" id="IPR003961">
    <property type="entry name" value="FN3_dom"/>
</dbReference>
<keyword evidence="3" id="KW-0326">Glycosidase</keyword>
<dbReference type="Pfam" id="PF00150">
    <property type="entry name" value="Cellulase"/>
    <property type="match status" value="1"/>
</dbReference>
<dbReference type="PANTHER" id="PTHR31297:SF13">
    <property type="entry name" value="PUTATIVE-RELATED"/>
    <property type="match status" value="1"/>
</dbReference>
<name>A0ABW7FPJ8_9BURK</name>
<evidence type="ECO:0000313" key="6">
    <source>
        <dbReference type="EMBL" id="MFG6443256.1"/>
    </source>
</evidence>
<evidence type="ECO:0000313" key="7">
    <source>
        <dbReference type="Proteomes" id="UP001606301"/>
    </source>
</evidence>
<keyword evidence="1" id="KW-0732">Signal</keyword>
<protein>
    <submittedName>
        <fullName evidence="6">Cellulase family glycosylhydrolase</fullName>
    </submittedName>
</protein>
<dbReference type="PROSITE" id="PS51175">
    <property type="entry name" value="CBM6"/>
    <property type="match status" value="1"/>
</dbReference>
<dbReference type="Proteomes" id="UP001606301">
    <property type="component" value="Unassembled WGS sequence"/>
</dbReference>
<dbReference type="EMBL" id="JBIGHW010000018">
    <property type="protein sequence ID" value="MFG6443256.1"/>
    <property type="molecule type" value="Genomic_DNA"/>
</dbReference>
<dbReference type="SUPFAM" id="SSF51445">
    <property type="entry name" value="(Trans)glycosidases"/>
    <property type="match status" value="1"/>
</dbReference>
<evidence type="ECO:0000259" key="4">
    <source>
        <dbReference type="PROSITE" id="PS50853"/>
    </source>
</evidence>
<dbReference type="PANTHER" id="PTHR31297">
    <property type="entry name" value="GLUCAN ENDO-1,6-BETA-GLUCOSIDASE B"/>
    <property type="match status" value="1"/>
</dbReference>
<dbReference type="Pfam" id="PF03422">
    <property type="entry name" value="CBM_6"/>
    <property type="match status" value="1"/>
</dbReference>
<dbReference type="InterPro" id="IPR017853">
    <property type="entry name" value="GH"/>
</dbReference>
<dbReference type="CDD" id="cd04080">
    <property type="entry name" value="CBM6_cellulase-like"/>
    <property type="match status" value="1"/>
</dbReference>
<dbReference type="Gene3D" id="2.60.120.260">
    <property type="entry name" value="Galactose-binding domain-like"/>
    <property type="match status" value="1"/>
</dbReference>
<dbReference type="SUPFAM" id="SSF49785">
    <property type="entry name" value="Galactose-binding domain-like"/>
    <property type="match status" value="1"/>
</dbReference>
<comment type="caution">
    <text evidence="6">The sequence shown here is derived from an EMBL/GenBank/DDBJ whole genome shotgun (WGS) entry which is preliminary data.</text>
</comment>
<dbReference type="SMART" id="SM00606">
    <property type="entry name" value="CBD_IV"/>
    <property type="match status" value="1"/>
</dbReference>
<evidence type="ECO:0000256" key="3">
    <source>
        <dbReference type="ARBA" id="ARBA00023295"/>
    </source>
</evidence>
<dbReference type="CDD" id="cd00063">
    <property type="entry name" value="FN3"/>
    <property type="match status" value="1"/>
</dbReference>
<gene>
    <name evidence="6" type="ORF">ACG0Z3_21405</name>
</gene>
<dbReference type="Gene3D" id="3.20.20.80">
    <property type="entry name" value="Glycosidases"/>
    <property type="match status" value="1"/>
</dbReference>
<evidence type="ECO:0000256" key="1">
    <source>
        <dbReference type="ARBA" id="ARBA00022729"/>
    </source>
</evidence>
<dbReference type="Pfam" id="PF00041">
    <property type="entry name" value="fn3"/>
    <property type="match status" value="1"/>
</dbReference>
<dbReference type="InterPro" id="IPR008979">
    <property type="entry name" value="Galactose-bd-like_sf"/>
</dbReference>
<dbReference type="SUPFAM" id="SSF49265">
    <property type="entry name" value="Fibronectin type III"/>
    <property type="match status" value="1"/>
</dbReference>
<dbReference type="InterPro" id="IPR001547">
    <property type="entry name" value="Glyco_hydro_5"/>
</dbReference>
<dbReference type="InterPro" id="IPR006584">
    <property type="entry name" value="Cellulose-bd_IV"/>
</dbReference>
<reference evidence="6 7" key="1">
    <citation type="submission" date="2024-08" db="EMBL/GenBank/DDBJ databases">
        <authorList>
            <person name="Lu H."/>
        </authorList>
    </citation>
    <scope>NUCLEOTIDE SEQUENCE [LARGE SCALE GENOMIC DNA]</scope>
    <source>
        <strain evidence="6 7">LKC17W</strain>
    </source>
</reference>
<dbReference type="RefSeq" id="WP_394401599.1">
    <property type="nucleotide sequence ID" value="NZ_JBIGHW010000018.1"/>
</dbReference>
<dbReference type="InterPro" id="IPR005084">
    <property type="entry name" value="CBM6"/>
</dbReference>